<protein>
    <submittedName>
        <fullName evidence="2">Uncharacterized protein</fullName>
    </submittedName>
</protein>
<feature type="region of interest" description="Disordered" evidence="1">
    <location>
        <begin position="134"/>
        <end position="159"/>
    </location>
</feature>
<evidence type="ECO:0000256" key="1">
    <source>
        <dbReference type="SAM" id="MobiDB-lite"/>
    </source>
</evidence>
<comment type="caution">
    <text evidence="2">The sequence shown here is derived from an EMBL/GenBank/DDBJ whole genome shotgun (WGS) entry which is preliminary data.</text>
</comment>
<reference evidence="2" key="1">
    <citation type="submission" date="2023-11" db="EMBL/GenBank/DDBJ databases">
        <title>Genome assemblies of two species of porcelain crab, Petrolisthes cinctipes and Petrolisthes manimaculis (Anomura: Porcellanidae).</title>
        <authorList>
            <person name="Angst P."/>
        </authorList>
    </citation>
    <scope>NUCLEOTIDE SEQUENCE</scope>
    <source>
        <strain evidence="2">PB745_02</strain>
        <tissue evidence="2">Gill</tissue>
    </source>
</reference>
<proteinExistence type="predicted"/>
<evidence type="ECO:0000313" key="3">
    <source>
        <dbReference type="Proteomes" id="UP001292094"/>
    </source>
</evidence>
<accession>A0AAE1ND07</accession>
<gene>
    <name evidence="2" type="ORF">Pmani_039985</name>
</gene>
<organism evidence="2 3">
    <name type="scientific">Petrolisthes manimaculis</name>
    <dbReference type="NCBI Taxonomy" id="1843537"/>
    <lineage>
        <taxon>Eukaryota</taxon>
        <taxon>Metazoa</taxon>
        <taxon>Ecdysozoa</taxon>
        <taxon>Arthropoda</taxon>
        <taxon>Crustacea</taxon>
        <taxon>Multicrustacea</taxon>
        <taxon>Malacostraca</taxon>
        <taxon>Eumalacostraca</taxon>
        <taxon>Eucarida</taxon>
        <taxon>Decapoda</taxon>
        <taxon>Pleocyemata</taxon>
        <taxon>Anomura</taxon>
        <taxon>Galatheoidea</taxon>
        <taxon>Porcellanidae</taxon>
        <taxon>Petrolisthes</taxon>
    </lineage>
</organism>
<dbReference type="AlphaFoldDB" id="A0AAE1ND07"/>
<dbReference type="Proteomes" id="UP001292094">
    <property type="component" value="Unassembled WGS sequence"/>
</dbReference>
<name>A0AAE1ND07_9EUCA</name>
<feature type="region of interest" description="Disordered" evidence="1">
    <location>
        <begin position="62"/>
        <end position="81"/>
    </location>
</feature>
<sequence length="159" mass="15813">MDGRDGVIIVVGGSGSDDIGGGDDGDGGRAVMEVMVLREGCGGGDDGDGGRAVMEVMVLREGCGGGDGGDGDGSRGAQPSCPTQLPFPAALSCPPALPYHPAALISFPRALPCPTPTQNTLMKEVPAGGHGQQTLGGMGSRHSGAWAADTRRQGVAVTR</sequence>
<evidence type="ECO:0000313" key="2">
    <source>
        <dbReference type="EMBL" id="KAK4286930.1"/>
    </source>
</evidence>
<dbReference type="EMBL" id="JAWZYT010007219">
    <property type="protein sequence ID" value="KAK4286930.1"/>
    <property type="molecule type" value="Genomic_DNA"/>
</dbReference>
<keyword evidence="3" id="KW-1185">Reference proteome</keyword>